<gene>
    <name evidence="2" type="ORF">Sangu_0486300</name>
</gene>
<feature type="compositionally biased region" description="Basic and acidic residues" evidence="1">
    <location>
        <begin position="415"/>
        <end position="439"/>
    </location>
</feature>
<feature type="region of interest" description="Disordered" evidence="1">
    <location>
        <begin position="913"/>
        <end position="943"/>
    </location>
</feature>
<feature type="region of interest" description="Disordered" evidence="1">
    <location>
        <begin position="412"/>
        <end position="445"/>
    </location>
</feature>
<feature type="region of interest" description="Disordered" evidence="1">
    <location>
        <begin position="1027"/>
        <end position="1054"/>
    </location>
</feature>
<feature type="region of interest" description="Disordered" evidence="1">
    <location>
        <begin position="786"/>
        <end position="806"/>
    </location>
</feature>
<evidence type="ECO:0000256" key="1">
    <source>
        <dbReference type="SAM" id="MobiDB-lite"/>
    </source>
</evidence>
<comment type="caution">
    <text evidence="2">The sequence shown here is derived from an EMBL/GenBank/DDBJ whole genome shotgun (WGS) entry which is preliminary data.</text>
</comment>
<feature type="compositionally biased region" description="Low complexity" evidence="1">
    <location>
        <begin position="130"/>
        <end position="142"/>
    </location>
</feature>
<dbReference type="InterPro" id="IPR008581">
    <property type="entry name" value="DUF863_pln"/>
</dbReference>
<protein>
    <submittedName>
        <fullName evidence="2">Uncharacterized protein</fullName>
    </submittedName>
</protein>
<feature type="region of interest" description="Disordered" evidence="1">
    <location>
        <begin position="123"/>
        <end position="142"/>
    </location>
</feature>
<accession>A0AAW2Q7W2</accession>
<proteinExistence type="predicted"/>
<reference evidence="2" key="1">
    <citation type="submission" date="2020-06" db="EMBL/GenBank/DDBJ databases">
        <authorList>
            <person name="Li T."/>
            <person name="Hu X."/>
            <person name="Zhang T."/>
            <person name="Song X."/>
            <person name="Zhang H."/>
            <person name="Dai N."/>
            <person name="Sheng W."/>
            <person name="Hou X."/>
            <person name="Wei L."/>
        </authorList>
    </citation>
    <scope>NUCLEOTIDE SEQUENCE</scope>
    <source>
        <strain evidence="2">G01</strain>
        <tissue evidence="2">Leaf</tissue>
    </source>
</reference>
<evidence type="ECO:0000313" key="2">
    <source>
        <dbReference type="EMBL" id="KAL0363887.1"/>
    </source>
</evidence>
<feature type="region of interest" description="Disordered" evidence="1">
    <location>
        <begin position="687"/>
        <end position="707"/>
    </location>
</feature>
<sequence>MFTNVVFLSDLPITVYISSSGMGTKVHCKSYLPGYYSMRDLNEDSSSSSWPLCYGDKTVTNGQCYNGFVPRNTIDGYPGYDKDALKQKMLEHEAVFKNQVYELHRLYRIQRDMMEEVRRKELQRHRESMEPSSSSSLRGSHVPSEDARKWHMAGFPLLNSGYGRTSLSGVEIVNSPMSCTKGTDTGPGKFLFQNGSVSKDSEALDLRPLKVRKKLFDLHLPADEYIDTEDKEKLPDCRVSEISNYTPNGNIKGAMESGMKLSIGDRAGLETDCRMDPAASASASCLRNSTGLADLNEPVQTEEAMAPSSLDFLGQSSLSGEARGLNPQSKPGASLGVKEETIHIRNGFFINSSVERKVNDRGQLSHIYEAGSSKSNLNYITHVRQQDKLPIPLHPVEDMLNSVNPPPRIYPMGCSREDLRRDGNHHDLDLSDRNRDRPNNGHLEPLLASQAPGSYPFFGSSCLPSSWAQNVSSWAKPSLNSAAVMGRSFQTSASQEPLGGKWRVGVSSRSNPGLEGELTTLNGFYQGSASGSKEPNIHLPSAGFDNLNCSRSDYVASHRMTNHGIGNFLKGSCHEDSKPVIDINLNEVVSKDDVILQDLNMIDGIQKPEEDHLSALPWFKCKPARADDLPKSETVRDLNQPFNQKVMLASSDCEIVMKKEIVETQNVKKILGFPIFETCVRRNEPSPHVSTSATGCGPEGNNAGKERKNRIIDINLECEPDEQINEEDPTAEHEKLTKVSSTREYIDLNSCVSDCEDPSAPSFESKTPSVKIALEIDLEAPLILDEDDNPTLKENTAGESSLQSLENKKEPFQDEVLRNAAETMVAISSSFPQIHIGDEISPVPEASLADSILWFVNALTSCANELESTSGDGSTAREGSPEEVDDFEAMTLQLPETKKKDYMPTPFVPEVQKVEDTGANTLPTRSRRGQSRRGRQRRDFQRDILPGLASLSRHEVTEDLQTFGGLMRATGHHWTSGLTRRNGTRNGGARGRRRAVVETISTASPSPVCTPLIQQLNSIEAGLEDRSLTGWGRTPRRPRRQRCPAGNPPTVVLT</sequence>
<reference evidence="2" key="2">
    <citation type="journal article" date="2024" name="Plant">
        <title>Genomic evolution and insights into agronomic trait innovations of Sesamum species.</title>
        <authorList>
            <person name="Miao H."/>
            <person name="Wang L."/>
            <person name="Qu L."/>
            <person name="Liu H."/>
            <person name="Sun Y."/>
            <person name="Le M."/>
            <person name="Wang Q."/>
            <person name="Wei S."/>
            <person name="Zheng Y."/>
            <person name="Lin W."/>
            <person name="Duan Y."/>
            <person name="Cao H."/>
            <person name="Xiong S."/>
            <person name="Wang X."/>
            <person name="Wei L."/>
            <person name="Li C."/>
            <person name="Ma Q."/>
            <person name="Ju M."/>
            <person name="Zhao R."/>
            <person name="Li G."/>
            <person name="Mu C."/>
            <person name="Tian Q."/>
            <person name="Mei H."/>
            <person name="Zhang T."/>
            <person name="Gao T."/>
            <person name="Zhang H."/>
        </authorList>
    </citation>
    <scope>NUCLEOTIDE SEQUENCE</scope>
    <source>
        <strain evidence="2">G01</strain>
    </source>
</reference>
<dbReference type="EMBL" id="JACGWK010000003">
    <property type="protein sequence ID" value="KAL0363887.1"/>
    <property type="molecule type" value="Genomic_DNA"/>
</dbReference>
<dbReference type="PANTHER" id="PTHR33167">
    <property type="entry name" value="TRANSCRIPTION FACTOR, PUTATIVE (DUF863)-RELATED"/>
    <property type="match status" value="1"/>
</dbReference>
<dbReference type="PANTHER" id="PTHR33167:SF4">
    <property type="entry name" value="TRANSCRIPTION FACTOR, PUTATIVE (DUF863)-RELATED"/>
    <property type="match status" value="1"/>
</dbReference>
<name>A0AAW2Q7W2_9LAMI</name>
<dbReference type="Pfam" id="PF05904">
    <property type="entry name" value="DUF863"/>
    <property type="match status" value="1"/>
</dbReference>
<feature type="compositionally biased region" description="Polar residues" evidence="1">
    <location>
        <begin position="792"/>
        <end position="805"/>
    </location>
</feature>
<feature type="compositionally biased region" description="Basic residues" evidence="1">
    <location>
        <begin position="925"/>
        <end position="936"/>
    </location>
</feature>
<organism evidence="2">
    <name type="scientific">Sesamum angustifolium</name>
    <dbReference type="NCBI Taxonomy" id="2727405"/>
    <lineage>
        <taxon>Eukaryota</taxon>
        <taxon>Viridiplantae</taxon>
        <taxon>Streptophyta</taxon>
        <taxon>Embryophyta</taxon>
        <taxon>Tracheophyta</taxon>
        <taxon>Spermatophyta</taxon>
        <taxon>Magnoliopsida</taxon>
        <taxon>eudicotyledons</taxon>
        <taxon>Gunneridae</taxon>
        <taxon>Pentapetalae</taxon>
        <taxon>asterids</taxon>
        <taxon>lamiids</taxon>
        <taxon>Lamiales</taxon>
        <taxon>Pedaliaceae</taxon>
        <taxon>Sesamum</taxon>
    </lineage>
</organism>
<dbReference type="AlphaFoldDB" id="A0AAW2Q7W2"/>